<name>A0ABS6JUH1_9BACI</name>
<evidence type="ECO:0000313" key="1">
    <source>
        <dbReference type="EMBL" id="MBU9722209.1"/>
    </source>
</evidence>
<gene>
    <name evidence="1" type="ORF">KS407_12255</name>
</gene>
<protein>
    <submittedName>
        <fullName evidence="1">Uncharacterized protein</fullName>
    </submittedName>
</protein>
<reference evidence="1 2" key="1">
    <citation type="submission" date="2021-06" db="EMBL/GenBank/DDBJ databases">
        <title>Bacillus sp. RD4P76, an endophyte from a halophyte.</title>
        <authorList>
            <person name="Sun J.-Q."/>
        </authorList>
    </citation>
    <scope>NUCLEOTIDE SEQUENCE [LARGE SCALE GENOMIC DNA]</scope>
    <source>
        <strain evidence="1 2">JCM 17098</strain>
    </source>
</reference>
<organism evidence="1 2">
    <name type="scientific">Evansella alkalicola</name>
    <dbReference type="NCBI Taxonomy" id="745819"/>
    <lineage>
        <taxon>Bacteria</taxon>
        <taxon>Bacillati</taxon>
        <taxon>Bacillota</taxon>
        <taxon>Bacilli</taxon>
        <taxon>Bacillales</taxon>
        <taxon>Bacillaceae</taxon>
        <taxon>Evansella</taxon>
    </lineage>
</organism>
<keyword evidence="2" id="KW-1185">Reference proteome</keyword>
<dbReference type="Proteomes" id="UP000790580">
    <property type="component" value="Unassembled WGS sequence"/>
</dbReference>
<comment type="caution">
    <text evidence="1">The sequence shown here is derived from an EMBL/GenBank/DDBJ whole genome shotgun (WGS) entry which is preliminary data.</text>
</comment>
<dbReference type="EMBL" id="JAHQCR010000050">
    <property type="protein sequence ID" value="MBU9722209.1"/>
    <property type="molecule type" value="Genomic_DNA"/>
</dbReference>
<sequence length="70" mass="8208">MEKNMEIIFKRSLTIEEKEKVRIYVGYYRGIGSFKGNMALRIYPKKNFSKCKLLESLKSLDIPMKSIDVS</sequence>
<accession>A0ABS6JUH1</accession>
<dbReference type="RefSeq" id="WP_088076445.1">
    <property type="nucleotide sequence ID" value="NZ_JAHQCR010000050.1"/>
</dbReference>
<evidence type="ECO:0000313" key="2">
    <source>
        <dbReference type="Proteomes" id="UP000790580"/>
    </source>
</evidence>
<proteinExistence type="predicted"/>